<dbReference type="OrthoDB" id="411615at2759"/>
<evidence type="ECO:0000256" key="1">
    <source>
        <dbReference type="ARBA" id="ARBA00022723"/>
    </source>
</evidence>
<feature type="non-terminal residue" evidence="5">
    <location>
        <position position="1"/>
    </location>
</feature>
<dbReference type="GO" id="GO:0003676">
    <property type="term" value="F:nucleic acid binding"/>
    <property type="evidence" value="ECO:0007669"/>
    <property type="project" value="InterPro"/>
</dbReference>
<keyword evidence="1" id="KW-0479">Metal-binding</keyword>
<dbReference type="GO" id="GO:0016787">
    <property type="term" value="F:hydrolase activity"/>
    <property type="evidence" value="ECO:0007669"/>
    <property type="project" value="UniProtKB-KW"/>
</dbReference>
<organism evidence="5 6">
    <name type="scientific">Mucuna pruriens</name>
    <name type="common">Velvet bean</name>
    <name type="synonym">Dolichos pruriens</name>
    <dbReference type="NCBI Taxonomy" id="157652"/>
    <lineage>
        <taxon>Eukaryota</taxon>
        <taxon>Viridiplantae</taxon>
        <taxon>Streptophyta</taxon>
        <taxon>Embryophyta</taxon>
        <taxon>Tracheophyta</taxon>
        <taxon>Spermatophyta</taxon>
        <taxon>Magnoliopsida</taxon>
        <taxon>eudicotyledons</taxon>
        <taxon>Gunneridae</taxon>
        <taxon>Pentapetalae</taxon>
        <taxon>rosids</taxon>
        <taxon>fabids</taxon>
        <taxon>Fabales</taxon>
        <taxon>Fabaceae</taxon>
        <taxon>Papilionoideae</taxon>
        <taxon>50 kb inversion clade</taxon>
        <taxon>NPAAA clade</taxon>
        <taxon>indigoferoid/millettioid clade</taxon>
        <taxon>Phaseoleae</taxon>
        <taxon>Mucuna</taxon>
    </lineage>
</organism>
<evidence type="ECO:0000313" key="5">
    <source>
        <dbReference type="EMBL" id="RDX67161.1"/>
    </source>
</evidence>
<protein>
    <submittedName>
        <fullName evidence="5">Uncharacterized protein</fullName>
    </submittedName>
</protein>
<reference evidence="5" key="1">
    <citation type="submission" date="2018-05" db="EMBL/GenBank/DDBJ databases">
        <title>Draft genome of Mucuna pruriens seed.</title>
        <authorList>
            <person name="Nnadi N.E."/>
            <person name="Vos R."/>
            <person name="Hasami M.H."/>
            <person name="Devisetty U.K."/>
            <person name="Aguiy J.C."/>
        </authorList>
    </citation>
    <scope>NUCLEOTIDE SEQUENCE [LARGE SCALE GENOMIC DNA]</scope>
    <source>
        <strain evidence="5">JCA_2017</strain>
    </source>
</reference>
<dbReference type="EMBL" id="QJKJ01013117">
    <property type="protein sequence ID" value="RDX67161.1"/>
    <property type="molecule type" value="Genomic_DNA"/>
</dbReference>
<dbReference type="Pfam" id="PF25597">
    <property type="entry name" value="SH3_retrovirus"/>
    <property type="match status" value="1"/>
</dbReference>
<accession>A0A371EM84</accession>
<dbReference type="InterPro" id="IPR039537">
    <property type="entry name" value="Retrotran_Ty1/copia-like"/>
</dbReference>
<dbReference type="PANTHER" id="PTHR42648">
    <property type="entry name" value="TRANSPOSASE, PUTATIVE-RELATED"/>
    <property type="match status" value="1"/>
</dbReference>
<dbReference type="InterPro" id="IPR013103">
    <property type="entry name" value="RVT_2"/>
</dbReference>
<evidence type="ECO:0000259" key="3">
    <source>
        <dbReference type="Pfam" id="PF07727"/>
    </source>
</evidence>
<evidence type="ECO:0000259" key="4">
    <source>
        <dbReference type="Pfam" id="PF25597"/>
    </source>
</evidence>
<evidence type="ECO:0000256" key="2">
    <source>
        <dbReference type="ARBA" id="ARBA00022801"/>
    </source>
</evidence>
<keyword evidence="2" id="KW-0378">Hydrolase</keyword>
<evidence type="ECO:0000313" key="6">
    <source>
        <dbReference type="Proteomes" id="UP000257109"/>
    </source>
</evidence>
<dbReference type="Proteomes" id="UP000257109">
    <property type="component" value="Unassembled WGS sequence"/>
</dbReference>
<feature type="domain" description="Reverse transcriptase Ty1/copia-type" evidence="3">
    <location>
        <begin position="279"/>
        <end position="374"/>
    </location>
</feature>
<sequence length="420" mass="49447">ADTSRIVPGGIKVVWLRKTTNKLLVIVKGCTAFSNQLSWTQSFKVEVQLQLRKKIKVVKFYRDGEYYAKYDASREQHPGSFALFLIECGIVPQYIMSYKPSMNSVIERRNRILKDMVRNYPTEALPYRRHERKLDSRTISCYFVGYVECYKGYKFYDPTSISFFEKGNAKILEEVDPCTYYCSRNNSKQDYDGVLSQTPIKQHQQPQEVSLRRSIKERRHAILDDYIDDIGLTKDDPINFCQAMKSSNSQKWIDAMKDEMKSLQDNDRFKTYWLNEYLKPKKDSKGNIERYKTHLVAKDFTQKEDIDYKETFSSVSLKDSFRTTMTLVVHFDLELHQMDIKTVFLNGDIDETIYMVQPKNFFSNESKSMFSENKYIFLVLYVDDILLASSDTSLLHETKRFMMKNFEMEDLEKASFILGI</sequence>
<keyword evidence="6" id="KW-1185">Reference proteome</keyword>
<name>A0A371EM84_MUCPR</name>
<dbReference type="GO" id="GO:0046872">
    <property type="term" value="F:metal ion binding"/>
    <property type="evidence" value="ECO:0007669"/>
    <property type="project" value="UniProtKB-KW"/>
</dbReference>
<dbReference type="SUPFAM" id="SSF53098">
    <property type="entry name" value="Ribonuclease H-like"/>
    <property type="match status" value="1"/>
</dbReference>
<dbReference type="InterPro" id="IPR036397">
    <property type="entry name" value="RNaseH_sf"/>
</dbReference>
<feature type="domain" description="Retroviral polymerase SH3-like" evidence="4">
    <location>
        <begin position="128"/>
        <end position="175"/>
    </location>
</feature>
<dbReference type="InterPro" id="IPR012337">
    <property type="entry name" value="RNaseH-like_sf"/>
</dbReference>
<dbReference type="InterPro" id="IPR057670">
    <property type="entry name" value="SH3_retrovirus"/>
</dbReference>
<dbReference type="Pfam" id="PF07727">
    <property type="entry name" value="RVT_2"/>
    <property type="match status" value="1"/>
</dbReference>
<proteinExistence type="predicted"/>
<dbReference type="Gene3D" id="3.30.420.10">
    <property type="entry name" value="Ribonuclease H-like superfamily/Ribonuclease H"/>
    <property type="match status" value="1"/>
</dbReference>
<comment type="caution">
    <text evidence="5">The sequence shown here is derived from an EMBL/GenBank/DDBJ whole genome shotgun (WGS) entry which is preliminary data.</text>
</comment>
<dbReference type="PANTHER" id="PTHR42648:SF28">
    <property type="entry name" value="TRANSPOSON-ENCODED PROTEIN WITH RIBONUCLEASE H-LIKE AND RETROVIRUS ZINC FINGER-LIKE DOMAINS"/>
    <property type="match status" value="1"/>
</dbReference>
<dbReference type="AlphaFoldDB" id="A0A371EM84"/>
<gene>
    <name evidence="5" type="ORF">CR513_53992</name>
</gene>